<dbReference type="PANTHER" id="PTHR11003">
    <property type="entry name" value="POTASSIUM CHANNEL, SUBFAMILY K"/>
    <property type="match status" value="1"/>
</dbReference>
<keyword evidence="6 8" id="KW-0472">Membrane</keyword>
<evidence type="ECO:0000256" key="2">
    <source>
        <dbReference type="ARBA" id="ARBA00022448"/>
    </source>
</evidence>
<evidence type="ECO:0000256" key="1">
    <source>
        <dbReference type="ARBA" id="ARBA00004141"/>
    </source>
</evidence>
<keyword evidence="3 8" id="KW-0812">Transmembrane</keyword>
<evidence type="ECO:0000256" key="3">
    <source>
        <dbReference type="ARBA" id="ARBA00022692"/>
    </source>
</evidence>
<proteinExistence type="predicted"/>
<dbReference type="InterPro" id="IPR013099">
    <property type="entry name" value="K_chnl_dom"/>
</dbReference>
<feature type="transmembrane region" description="Helical" evidence="8">
    <location>
        <begin position="235"/>
        <end position="256"/>
    </location>
</feature>
<feature type="transmembrane region" description="Helical" evidence="8">
    <location>
        <begin position="302"/>
        <end position="322"/>
    </location>
</feature>
<dbReference type="Pfam" id="PF07885">
    <property type="entry name" value="Ion_trans_2"/>
    <property type="match status" value="1"/>
</dbReference>
<accession>A0A183CCU9</accession>
<evidence type="ECO:0000256" key="6">
    <source>
        <dbReference type="ARBA" id="ARBA00023136"/>
    </source>
</evidence>
<keyword evidence="2" id="KW-0813">Transport</keyword>
<dbReference type="GO" id="GO:0030322">
    <property type="term" value="P:stabilization of membrane potential"/>
    <property type="evidence" value="ECO:0007669"/>
    <property type="project" value="TreeGrafter"/>
</dbReference>
<evidence type="ECO:0000256" key="7">
    <source>
        <dbReference type="ARBA" id="ARBA00023303"/>
    </source>
</evidence>
<reference evidence="11" key="3">
    <citation type="submission" date="2016-06" db="UniProtKB">
        <authorList>
            <consortium name="WormBaseParasite"/>
        </authorList>
    </citation>
    <scope>IDENTIFICATION</scope>
</reference>
<dbReference type="Proteomes" id="UP000050741">
    <property type="component" value="Unassembled WGS sequence"/>
</dbReference>
<feature type="transmembrane region" description="Helical" evidence="8">
    <location>
        <begin position="268"/>
        <end position="290"/>
    </location>
</feature>
<keyword evidence="4 8" id="KW-1133">Transmembrane helix</keyword>
<evidence type="ECO:0000313" key="10">
    <source>
        <dbReference type="Proteomes" id="UP000050741"/>
    </source>
</evidence>
<comment type="subcellular location">
    <subcellularLocation>
        <location evidence="1">Membrane</location>
        <topology evidence="1">Multi-pass membrane protein</topology>
    </subcellularLocation>
</comment>
<feature type="domain" description="Potassium channel" evidence="9">
    <location>
        <begin position="231"/>
        <end position="289"/>
    </location>
</feature>
<keyword evidence="10" id="KW-1185">Reference proteome</keyword>
<evidence type="ECO:0000256" key="5">
    <source>
        <dbReference type="ARBA" id="ARBA00023065"/>
    </source>
</evidence>
<evidence type="ECO:0000313" key="11">
    <source>
        <dbReference type="WBParaSite" id="GPLIN_001070100"/>
    </source>
</evidence>
<reference evidence="10" key="1">
    <citation type="submission" date="2013-12" db="EMBL/GenBank/DDBJ databases">
        <authorList>
            <person name="Aslett M."/>
        </authorList>
    </citation>
    <scope>NUCLEOTIDE SEQUENCE [LARGE SCALE GENOMIC DNA]</scope>
    <source>
        <strain evidence="10">Lindley</strain>
    </source>
</reference>
<organism evidence="10 11">
    <name type="scientific">Globodera pallida</name>
    <name type="common">Potato cyst nematode worm</name>
    <name type="synonym">Heterodera pallida</name>
    <dbReference type="NCBI Taxonomy" id="36090"/>
    <lineage>
        <taxon>Eukaryota</taxon>
        <taxon>Metazoa</taxon>
        <taxon>Ecdysozoa</taxon>
        <taxon>Nematoda</taxon>
        <taxon>Chromadorea</taxon>
        <taxon>Rhabditida</taxon>
        <taxon>Tylenchina</taxon>
        <taxon>Tylenchomorpha</taxon>
        <taxon>Tylenchoidea</taxon>
        <taxon>Heteroderidae</taxon>
        <taxon>Heteroderinae</taxon>
        <taxon>Globodera</taxon>
    </lineage>
</organism>
<keyword evidence="7" id="KW-0407">Ion channel</keyword>
<protein>
    <submittedName>
        <fullName evidence="11">Ion_trans_2 domain-containing protein</fullName>
    </submittedName>
</protein>
<dbReference type="WBParaSite" id="GPLIN_001070100">
    <property type="protein sequence ID" value="GPLIN_001070100"/>
    <property type="gene ID" value="GPLIN_001070100"/>
</dbReference>
<evidence type="ECO:0000259" key="9">
    <source>
        <dbReference type="Pfam" id="PF07885"/>
    </source>
</evidence>
<dbReference type="AlphaFoldDB" id="A0A183CCU9"/>
<dbReference type="GO" id="GO:0022841">
    <property type="term" value="F:potassium ion leak channel activity"/>
    <property type="evidence" value="ECO:0007669"/>
    <property type="project" value="TreeGrafter"/>
</dbReference>
<feature type="transmembrane region" description="Helical" evidence="8">
    <location>
        <begin position="88"/>
        <end position="110"/>
    </location>
</feature>
<dbReference type="InterPro" id="IPR003280">
    <property type="entry name" value="2pore_dom_K_chnl"/>
</dbReference>
<evidence type="ECO:0000256" key="4">
    <source>
        <dbReference type="ARBA" id="ARBA00022989"/>
    </source>
</evidence>
<keyword evidence="5" id="KW-0406">Ion transport</keyword>
<dbReference type="GO" id="GO:0005886">
    <property type="term" value="C:plasma membrane"/>
    <property type="evidence" value="ECO:0007669"/>
    <property type="project" value="TreeGrafter"/>
</dbReference>
<dbReference type="GO" id="GO:0015271">
    <property type="term" value="F:outward rectifier potassium channel activity"/>
    <property type="evidence" value="ECO:0007669"/>
    <property type="project" value="TreeGrafter"/>
</dbReference>
<dbReference type="SUPFAM" id="SSF81324">
    <property type="entry name" value="Voltage-gated potassium channels"/>
    <property type="match status" value="1"/>
</dbReference>
<name>A0A183CCU9_GLOPA</name>
<dbReference type="Gene3D" id="1.10.287.70">
    <property type="match status" value="1"/>
</dbReference>
<evidence type="ECO:0000256" key="8">
    <source>
        <dbReference type="SAM" id="Phobius"/>
    </source>
</evidence>
<reference evidence="10" key="2">
    <citation type="submission" date="2014-05" db="EMBL/GenBank/DDBJ databases">
        <title>The genome and life-stage specific transcriptomes of Globodera pallida elucidate key aspects of plant parasitism by a cyst nematode.</title>
        <authorList>
            <person name="Cotton J.A."/>
            <person name="Lilley C.J."/>
            <person name="Jones L.M."/>
            <person name="Kikuchi T."/>
            <person name="Reid A.J."/>
            <person name="Thorpe P."/>
            <person name="Tsai I.J."/>
            <person name="Beasley H."/>
            <person name="Blok V."/>
            <person name="Cock P.J.A."/>
            <person name="Van den Akker S.E."/>
            <person name="Holroyd N."/>
            <person name="Hunt M."/>
            <person name="Mantelin S."/>
            <person name="Naghra H."/>
            <person name="Pain A."/>
            <person name="Palomares-Rius J.E."/>
            <person name="Zarowiecki M."/>
            <person name="Berriman M."/>
            <person name="Jones J.T."/>
            <person name="Urwin P.E."/>
        </authorList>
    </citation>
    <scope>NUCLEOTIDE SEQUENCE [LARGE SCALE GENOMIC DNA]</scope>
    <source>
        <strain evidence="10">Lindley</strain>
    </source>
</reference>
<dbReference type="PANTHER" id="PTHR11003:SF156">
    <property type="entry name" value="POTASSIUM CHANNEL DOMAIN-CONTAINING PROTEIN"/>
    <property type="match status" value="1"/>
</dbReference>
<sequence>MDDKSVANNNEGVAINKSQATTCCGSGSNEIGATNINKYGANDNKSGATCCCGSVSIETGTNVAAMVLCVLYMVLVLLTFFLDNSYYTAYAIVYGVCYNFIAGFCFLVVSAQQVRNPCARVAFQRLERPYEFAHLQKHSLTISQAQVKNAVVQLGFSSNASAPTATTEHDDPLFNITLLNTVDELIRVTMEAFEEGIRADELMLGTGHLRNWPNLTHFPAGLEHSPGAEHQSSKWNFHSSLFFTTTLLTSIGYGNLVPISPLGRLFCIFYALFGIPLTLITIADVAKFFAVCPQWFVRNSCMCRLIVFAVSIPLFVWLYSIIFRGFLALKKAESAVPALPSDDRCD</sequence>
<feature type="transmembrane region" description="Helical" evidence="8">
    <location>
        <begin position="63"/>
        <end position="82"/>
    </location>
</feature>